<evidence type="ECO:0000259" key="3">
    <source>
        <dbReference type="Pfam" id="PF05239"/>
    </source>
</evidence>
<dbReference type="RefSeq" id="WP_256619199.1">
    <property type="nucleotide sequence ID" value="NZ_JANIBC010000004.1"/>
</dbReference>
<name>A0A9X2L939_9PROT</name>
<feature type="compositionally biased region" description="Acidic residues" evidence="2">
    <location>
        <begin position="28"/>
        <end position="48"/>
    </location>
</feature>
<evidence type="ECO:0000313" key="5">
    <source>
        <dbReference type="Proteomes" id="UP001142610"/>
    </source>
</evidence>
<dbReference type="Gene3D" id="2.30.30.240">
    <property type="entry name" value="PRC-barrel domain"/>
    <property type="match status" value="1"/>
</dbReference>
<proteinExistence type="predicted"/>
<dbReference type="InterPro" id="IPR027275">
    <property type="entry name" value="PRC-brl_dom"/>
</dbReference>
<keyword evidence="1" id="KW-0175">Coiled coil</keyword>
<reference evidence="4" key="1">
    <citation type="submission" date="2022-07" db="EMBL/GenBank/DDBJ databases">
        <title>Parvularcula maris sp. nov., an algicidal bacterium isolated from seawater.</title>
        <authorList>
            <person name="Li F."/>
        </authorList>
    </citation>
    <scope>NUCLEOTIDE SEQUENCE</scope>
    <source>
        <strain evidence="4">BGMRC 0090</strain>
    </source>
</reference>
<dbReference type="EMBL" id="JANIBC010000004">
    <property type="protein sequence ID" value="MCQ8185329.1"/>
    <property type="molecule type" value="Genomic_DNA"/>
</dbReference>
<dbReference type="AlphaFoldDB" id="A0A9X2L939"/>
<evidence type="ECO:0000256" key="2">
    <source>
        <dbReference type="SAM" id="MobiDB-lite"/>
    </source>
</evidence>
<feature type="compositionally biased region" description="Acidic residues" evidence="2">
    <location>
        <begin position="56"/>
        <end position="70"/>
    </location>
</feature>
<feature type="domain" description="PRC-barrel" evidence="3">
    <location>
        <begin position="253"/>
        <end position="331"/>
    </location>
</feature>
<feature type="compositionally biased region" description="Polar residues" evidence="2">
    <location>
        <begin position="73"/>
        <end position="85"/>
    </location>
</feature>
<feature type="region of interest" description="Disordered" evidence="2">
    <location>
        <begin position="521"/>
        <end position="658"/>
    </location>
</feature>
<organism evidence="4 5">
    <name type="scientific">Parvularcula maris</name>
    <dbReference type="NCBI Taxonomy" id="2965077"/>
    <lineage>
        <taxon>Bacteria</taxon>
        <taxon>Pseudomonadati</taxon>
        <taxon>Pseudomonadota</taxon>
        <taxon>Alphaproteobacteria</taxon>
        <taxon>Parvularculales</taxon>
        <taxon>Parvularculaceae</taxon>
        <taxon>Parvularcula</taxon>
    </lineage>
</organism>
<feature type="compositionally biased region" description="Acidic residues" evidence="2">
    <location>
        <begin position="591"/>
        <end position="611"/>
    </location>
</feature>
<feature type="compositionally biased region" description="Acidic residues" evidence="2">
    <location>
        <begin position="562"/>
        <end position="571"/>
    </location>
</feature>
<dbReference type="Proteomes" id="UP001142610">
    <property type="component" value="Unassembled WGS sequence"/>
</dbReference>
<feature type="region of interest" description="Disordered" evidence="2">
    <location>
        <begin position="1"/>
        <end position="204"/>
    </location>
</feature>
<comment type="caution">
    <text evidence="4">The sequence shown here is derived from an EMBL/GenBank/DDBJ whole genome shotgun (WGS) entry which is preliminary data.</text>
</comment>
<accession>A0A9X2L939</accession>
<feature type="compositionally biased region" description="Acidic residues" evidence="2">
    <location>
        <begin position="114"/>
        <end position="143"/>
    </location>
</feature>
<feature type="coiled-coil region" evidence="1">
    <location>
        <begin position="447"/>
        <end position="521"/>
    </location>
</feature>
<keyword evidence="5" id="KW-1185">Reference proteome</keyword>
<dbReference type="Pfam" id="PF05239">
    <property type="entry name" value="PRC"/>
    <property type="match status" value="1"/>
</dbReference>
<feature type="compositionally biased region" description="Acidic residues" evidence="2">
    <location>
        <begin position="533"/>
        <end position="553"/>
    </location>
</feature>
<gene>
    <name evidence="4" type="ORF">NOG11_07980</name>
</gene>
<feature type="compositionally biased region" description="Acidic residues" evidence="2">
    <location>
        <begin position="620"/>
        <end position="658"/>
    </location>
</feature>
<dbReference type="Gene3D" id="1.20.120.20">
    <property type="entry name" value="Apolipoprotein"/>
    <property type="match status" value="1"/>
</dbReference>
<sequence>MIAGAYAQESQEAVDPQEYVEPGADVPAEVDELEQDELDEVDSAEELNDVVLQTTTEEDDAADGDMEMDAEGNLQQTSPNSSTTPDMPEQEMEDADPTMMPAETQPGDMNPPEDMGEMSDDADTMSDDDMDDVDTSDEYEAEDYNTLNEGEPLEDEDYNRSELDDGTAFDPATGTYEDGPDAAVSPISQDYDTEDEGEVSTTTVAQDDEYDIPVSDDEARLADGDDMDEMDDDEMAVANVDASTESMGTDFGGEVYGYQLIDVDIFNAEGDEVADLIDVIVDENGMATDAIIESGGFAGVGEETYVVAFDKLTPVRDGEKLRFEIDADKETIAAYAPWSRDDFVIGENGNTLLSELRSAEIQLASSDETVEVEDLVMSSEGRLENVVIAYDDQRYALPYSDIAVAEGDAETNVGYSVDVSPENFGTMTPYEGTLAVPLTRRLQDGVNNTFQGNRTAAEREVQEFEAETDETLNEAEAEFDEAGNAIETEADQMGDDIERGYDEAEMEAEEFGNDVEREAAETAADAEALGNEVEYEAEELGNDVERETEELGNDIERGYDATEQEAEELGNDIERETNELGNDIEAGAETTEMEAEEFGNDVERETEELGNDIEAGAENVEQEAEELGDDIENEAEEAGDEIEEETDELADDDDEPRR</sequence>
<protein>
    <submittedName>
        <fullName evidence="4">PRC-barrel domain-containing protein</fullName>
    </submittedName>
</protein>
<dbReference type="InterPro" id="IPR011033">
    <property type="entry name" value="PRC_barrel-like_sf"/>
</dbReference>
<evidence type="ECO:0000313" key="4">
    <source>
        <dbReference type="EMBL" id="MCQ8185329.1"/>
    </source>
</evidence>
<evidence type="ECO:0000256" key="1">
    <source>
        <dbReference type="SAM" id="Coils"/>
    </source>
</evidence>
<dbReference type="SUPFAM" id="SSF50346">
    <property type="entry name" value="PRC-barrel domain"/>
    <property type="match status" value="1"/>
</dbReference>